<dbReference type="SUPFAM" id="SSF49879">
    <property type="entry name" value="SMAD/FHA domain"/>
    <property type="match status" value="1"/>
</dbReference>
<dbReference type="InterPro" id="IPR008984">
    <property type="entry name" value="SMAD_FHA_dom_sf"/>
</dbReference>
<feature type="domain" description="FHA" evidence="3">
    <location>
        <begin position="35"/>
        <end position="86"/>
    </location>
</feature>
<evidence type="ECO:0000256" key="2">
    <source>
        <dbReference type="SAM" id="MobiDB-lite"/>
    </source>
</evidence>
<keyword evidence="1" id="KW-0597">Phosphoprotein</keyword>
<protein>
    <recommendedName>
        <fullName evidence="3">FHA domain-containing protein</fullName>
    </recommendedName>
</protein>
<feature type="region of interest" description="Disordered" evidence="2">
    <location>
        <begin position="96"/>
        <end position="122"/>
    </location>
</feature>
<dbReference type="RefSeq" id="WP_344779340.1">
    <property type="nucleotide sequence ID" value="NZ_BAABAF010000001.1"/>
</dbReference>
<dbReference type="Pfam" id="PF00498">
    <property type="entry name" value="FHA"/>
    <property type="match status" value="1"/>
</dbReference>
<comment type="caution">
    <text evidence="4">The sequence shown here is derived from an EMBL/GenBank/DDBJ whole genome shotgun (WGS) entry which is preliminary data.</text>
</comment>
<dbReference type="InterPro" id="IPR000253">
    <property type="entry name" value="FHA_dom"/>
</dbReference>
<gene>
    <name evidence="4" type="ORF">GCM10022240_00550</name>
</gene>
<dbReference type="Proteomes" id="UP001500540">
    <property type="component" value="Unassembled WGS sequence"/>
</dbReference>
<accession>A0ABP7FYP1</accession>
<dbReference type="CDD" id="cd00060">
    <property type="entry name" value="FHA"/>
    <property type="match status" value="1"/>
</dbReference>
<reference evidence="5" key="1">
    <citation type="journal article" date="2019" name="Int. J. Syst. Evol. Microbiol.">
        <title>The Global Catalogue of Microorganisms (GCM) 10K type strain sequencing project: providing services to taxonomists for standard genome sequencing and annotation.</title>
        <authorList>
            <consortium name="The Broad Institute Genomics Platform"/>
            <consortium name="The Broad Institute Genome Sequencing Center for Infectious Disease"/>
            <person name="Wu L."/>
            <person name="Ma J."/>
        </authorList>
    </citation>
    <scope>NUCLEOTIDE SEQUENCE [LARGE SCALE GENOMIC DNA]</scope>
    <source>
        <strain evidence="5">JCM 16950</strain>
    </source>
</reference>
<evidence type="ECO:0000256" key="1">
    <source>
        <dbReference type="ARBA" id="ARBA00022553"/>
    </source>
</evidence>
<sequence length="122" mass="12884">MSTLQLSAPGQAPGPMPAALLVWDDGTSVAVYGRTLFGRNPVRADGVVVVAVRDETLSLSKTHFEVGGDAEGAWVIDHDSTNGVVLVRRGRRATLTPGQRTPVRPGDRLEIGDRSVSVQVPA</sequence>
<evidence type="ECO:0000313" key="5">
    <source>
        <dbReference type="Proteomes" id="UP001500540"/>
    </source>
</evidence>
<dbReference type="PROSITE" id="PS50006">
    <property type="entry name" value="FHA_DOMAIN"/>
    <property type="match status" value="1"/>
</dbReference>
<organism evidence="4 5">
    <name type="scientific">Microbacterium kribbense</name>
    <dbReference type="NCBI Taxonomy" id="433645"/>
    <lineage>
        <taxon>Bacteria</taxon>
        <taxon>Bacillati</taxon>
        <taxon>Actinomycetota</taxon>
        <taxon>Actinomycetes</taxon>
        <taxon>Micrococcales</taxon>
        <taxon>Microbacteriaceae</taxon>
        <taxon>Microbacterium</taxon>
    </lineage>
</organism>
<evidence type="ECO:0000313" key="4">
    <source>
        <dbReference type="EMBL" id="GAA3751233.1"/>
    </source>
</evidence>
<proteinExistence type="predicted"/>
<name>A0ABP7FYP1_9MICO</name>
<keyword evidence="5" id="KW-1185">Reference proteome</keyword>
<evidence type="ECO:0000259" key="3">
    <source>
        <dbReference type="PROSITE" id="PS50006"/>
    </source>
</evidence>
<dbReference type="EMBL" id="BAABAF010000001">
    <property type="protein sequence ID" value="GAA3751233.1"/>
    <property type="molecule type" value="Genomic_DNA"/>
</dbReference>
<dbReference type="Gene3D" id="2.60.200.20">
    <property type="match status" value="1"/>
</dbReference>